<dbReference type="InterPro" id="IPR029068">
    <property type="entry name" value="Glyas_Bleomycin-R_OHBP_Dase"/>
</dbReference>
<dbReference type="AlphaFoldDB" id="A0A830GW44"/>
<dbReference type="InterPro" id="IPR037523">
    <property type="entry name" value="VOC_core"/>
</dbReference>
<proteinExistence type="inferred from homology"/>
<dbReference type="SUPFAM" id="SSF54593">
    <property type="entry name" value="Glyoxalase/Bleomycin resistance protein/Dihydroxybiphenyl dioxygenase"/>
    <property type="match status" value="1"/>
</dbReference>
<dbReference type="InterPro" id="IPR005129">
    <property type="entry name" value="GTPase_ArgK"/>
</dbReference>
<comment type="similarity">
    <text evidence="2">Belongs to the SIMIBI class G3E GTPase family. ArgK/MeaB subfamily.</text>
</comment>
<dbReference type="Gene3D" id="3.40.50.300">
    <property type="entry name" value="P-loop containing nucleotide triphosphate hydrolases"/>
    <property type="match status" value="1"/>
</dbReference>
<dbReference type="EMBL" id="BMNL01000003">
    <property type="protein sequence ID" value="GGP21966.1"/>
    <property type="molecule type" value="Genomic_DNA"/>
</dbReference>
<accession>A0A830GW44</accession>
<evidence type="ECO:0000259" key="3">
    <source>
        <dbReference type="PROSITE" id="PS51819"/>
    </source>
</evidence>
<dbReference type="GO" id="GO:0003924">
    <property type="term" value="F:GTPase activity"/>
    <property type="evidence" value="ECO:0007669"/>
    <property type="project" value="InterPro"/>
</dbReference>
<dbReference type="Pfam" id="PF13669">
    <property type="entry name" value="Glyoxalase_4"/>
    <property type="match status" value="1"/>
</dbReference>
<comment type="similarity">
    <text evidence="1">Belongs to the methylmalonyl-CoA epimerase family.</text>
</comment>
<dbReference type="Pfam" id="PF03308">
    <property type="entry name" value="MeaB"/>
    <property type="match status" value="1"/>
</dbReference>
<evidence type="ECO:0000256" key="1">
    <source>
        <dbReference type="ARBA" id="ARBA00009308"/>
    </source>
</evidence>
<dbReference type="CDD" id="cd07249">
    <property type="entry name" value="MMCE"/>
    <property type="match status" value="1"/>
</dbReference>
<reference evidence="4" key="1">
    <citation type="journal article" date="2014" name="Int. J. Syst. Evol. Microbiol.">
        <title>Complete genome sequence of Corynebacterium casei LMG S-19264T (=DSM 44701T), isolated from a smear-ripened cheese.</title>
        <authorList>
            <consortium name="US DOE Joint Genome Institute (JGI-PGF)"/>
            <person name="Walter F."/>
            <person name="Albersmeier A."/>
            <person name="Kalinowski J."/>
            <person name="Ruckert C."/>
        </authorList>
    </citation>
    <scope>NUCLEOTIDE SEQUENCE</scope>
    <source>
        <strain evidence="4">JCM 10088</strain>
    </source>
</reference>
<sequence>MEAAMKWDKQAISKLISLIEDGKELDYEPVRRSRVVGITGPPGAGKSTLIYAMMKMLPRDLKLAALTIDPTSPFSGGSFMGNRIRMQDLSDRPNIFIRSLATHGSRGGLSYEAISTVNLLEYVGADYIFLETVGAGQVDTDVRKIVDTVVVLLPPLAGDEIQALKMGLMEIGDIYVASKGDSPESDKVLLDIEAMLRMVAPRAWGPKSLKVSPLYGQGVPELMKAIEEHHNYLESNGLLVNILSNRLELMMRLHAQALLDELIEKSIELREVRKGSLRPREAAARVMGLRGPRLDHVAVAARDAESLIGKLTALGMRKIGEEVVEEQGVKVVMLGLSNSRVEVLIPLGEDSTVARFLERREGVHHLAILVDDLDEFRKVASSIGLEFLPVSSKGAEGSRVAFINPKGLGGVLLEVVEKKDEHKI</sequence>
<dbReference type="OrthoDB" id="21324at2157"/>
<organism evidence="4 5">
    <name type="scientific">Thermocladium modestius</name>
    <dbReference type="NCBI Taxonomy" id="62609"/>
    <lineage>
        <taxon>Archaea</taxon>
        <taxon>Thermoproteota</taxon>
        <taxon>Thermoprotei</taxon>
        <taxon>Thermoproteales</taxon>
        <taxon>Thermoproteaceae</taxon>
        <taxon>Thermocladium</taxon>
    </lineage>
</organism>
<dbReference type="InterPro" id="IPR003593">
    <property type="entry name" value="AAA+_ATPase"/>
</dbReference>
<dbReference type="SUPFAM" id="SSF52540">
    <property type="entry name" value="P-loop containing nucleoside triphosphate hydrolases"/>
    <property type="match status" value="1"/>
</dbReference>
<reference evidence="4" key="2">
    <citation type="submission" date="2020-09" db="EMBL/GenBank/DDBJ databases">
        <authorList>
            <person name="Sun Q."/>
            <person name="Ohkuma M."/>
        </authorList>
    </citation>
    <scope>NUCLEOTIDE SEQUENCE</scope>
    <source>
        <strain evidence="4">JCM 10088</strain>
    </source>
</reference>
<dbReference type="PANTHER" id="PTHR23408">
    <property type="entry name" value="METHYLMALONYL-COA MUTASE"/>
    <property type="match status" value="1"/>
</dbReference>
<evidence type="ECO:0000313" key="5">
    <source>
        <dbReference type="Proteomes" id="UP000610960"/>
    </source>
</evidence>
<gene>
    <name evidence="4" type="ORF">GCM10007981_16000</name>
</gene>
<protein>
    <recommendedName>
        <fullName evidence="3">VOC domain-containing protein</fullName>
    </recommendedName>
</protein>
<dbReference type="InterPro" id="IPR017515">
    <property type="entry name" value="MeMalonyl-CoA_epimerase"/>
</dbReference>
<dbReference type="GO" id="GO:0005737">
    <property type="term" value="C:cytoplasm"/>
    <property type="evidence" value="ECO:0007669"/>
    <property type="project" value="TreeGrafter"/>
</dbReference>
<dbReference type="RefSeq" id="WP_188596858.1">
    <property type="nucleotide sequence ID" value="NZ_BMNL01000003.1"/>
</dbReference>
<dbReference type="PROSITE" id="PS51819">
    <property type="entry name" value="VOC"/>
    <property type="match status" value="1"/>
</dbReference>
<dbReference type="SMART" id="SM00382">
    <property type="entry name" value="AAA"/>
    <property type="match status" value="1"/>
</dbReference>
<dbReference type="GO" id="GO:0005525">
    <property type="term" value="F:GTP binding"/>
    <property type="evidence" value="ECO:0007669"/>
    <property type="project" value="InterPro"/>
</dbReference>
<comment type="caution">
    <text evidence="4">The sequence shown here is derived from an EMBL/GenBank/DDBJ whole genome shotgun (WGS) entry which is preliminary data.</text>
</comment>
<evidence type="ECO:0000256" key="2">
    <source>
        <dbReference type="ARBA" id="ARBA00009625"/>
    </source>
</evidence>
<dbReference type="InterPro" id="IPR027417">
    <property type="entry name" value="P-loop_NTPase"/>
</dbReference>
<evidence type="ECO:0000313" key="4">
    <source>
        <dbReference type="EMBL" id="GGP21966.1"/>
    </source>
</evidence>
<dbReference type="Proteomes" id="UP000610960">
    <property type="component" value="Unassembled WGS sequence"/>
</dbReference>
<feature type="domain" description="VOC" evidence="3">
    <location>
        <begin position="293"/>
        <end position="418"/>
    </location>
</feature>
<name>A0A830GW44_9CREN</name>
<dbReference type="Gene3D" id="3.10.180.10">
    <property type="entry name" value="2,3-Dihydroxybiphenyl 1,2-Dioxygenase, domain 1"/>
    <property type="match status" value="1"/>
</dbReference>
<keyword evidence="5" id="KW-1185">Reference proteome</keyword>
<dbReference type="PANTHER" id="PTHR23408:SF3">
    <property type="entry name" value="METHYLMALONIC ACIDURIA TYPE A PROTEIN, MITOCHONDRIAL"/>
    <property type="match status" value="1"/>
</dbReference>